<gene>
    <name evidence="2" type="ORF">HK103_003141</name>
</gene>
<dbReference type="InterPro" id="IPR032675">
    <property type="entry name" value="LRR_dom_sf"/>
</dbReference>
<evidence type="ECO:0000313" key="3">
    <source>
        <dbReference type="Proteomes" id="UP001210925"/>
    </source>
</evidence>
<dbReference type="PROSITE" id="PS50181">
    <property type="entry name" value="FBOX"/>
    <property type="match status" value="1"/>
</dbReference>
<organism evidence="2 3">
    <name type="scientific">Boothiomyces macroporosus</name>
    <dbReference type="NCBI Taxonomy" id="261099"/>
    <lineage>
        <taxon>Eukaryota</taxon>
        <taxon>Fungi</taxon>
        <taxon>Fungi incertae sedis</taxon>
        <taxon>Chytridiomycota</taxon>
        <taxon>Chytridiomycota incertae sedis</taxon>
        <taxon>Chytridiomycetes</taxon>
        <taxon>Rhizophydiales</taxon>
        <taxon>Terramycetaceae</taxon>
        <taxon>Boothiomyces</taxon>
    </lineage>
</organism>
<sequence>MNLTALPKDIHYMLAQYMNEYNMVNLSLSCKYFNKLCSPFRKLVGKGEWPVACCNSNNYQILKNIQKHGFQFKNVTIIFPFNSEFLANPPAASVTLDITKYNYDKNAPIDLQQVLDCKFITQIVVNSLGLKDDQFYEAITADIIPGIIKNLSLWKKLLVLEIETEYVDFNLLAENLPQSSVVELKIHRGRDFQGIFPIIEKTKLKSLLLHDSGLNDQDLVAVAGYLGKWKIEKLSFRYNCSITQIGISAITNAIPVSNLQYLDLSYNEFGIKLPIEMAKKIFETTKISKLKAFNFEPYPRNLEMDRLIAEYLPYFVRRHLWFEYEDDILYSLLSRNLKSARACSISLKIPVVLAVLPEILQAISKSKLKMVDFREPENIVTSLDGDLEFSNVFAPYINSLNIHHFEINGVRRTRMVLQHLTKKSRLLEIKIIPTCLTIDLNELEMIAEYLKNSNVTAIRISHGIRWSDDALVKIAEIFNGTTVTVMSINAQGVTKEGIARLVEKLKTVQLSAPIYLNLKLRRPGEISFISVSEPVKSMIRLAIE</sequence>
<feature type="domain" description="F-box" evidence="1">
    <location>
        <begin position="1"/>
        <end position="36"/>
    </location>
</feature>
<reference evidence="2" key="1">
    <citation type="submission" date="2020-05" db="EMBL/GenBank/DDBJ databases">
        <title>Phylogenomic resolution of chytrid fungi.</title>
        <authorList>
            <person name="Stajich J.E."/>
            <person name="Amses K."/>
            <person name="Simmons R."/>
            <person name="Seto K."/>
            <person name="Myers J."/>
            <person name="Bonds A."/>
            <person name="Quandt C.A."/>
            <person name="Barry K."/>
            <person name="Liu P."/>
            <person name="Grigoriev I."/>
            <person name="Longcore J.E."/>
            <person name="James T.Y."/>
        </authorList>
    </citation>
    <scope>NUCLEOTIDE SEQUENCE</scope>
    <source>
        <strain evidence="2">PLAUS21</strain>
    </source>
</reference>
<dbReference type="EMBL" id="JADGKB010000022">
    <property type="protein sequence ID" value="KAJ3259000.1"/>
    <property type="molecule type" value="Genomic_DNA"/>
</dbReference>
<name>A0AAD5UJ74_9FUNG</name>
<evidence type="ECO:0000259" key="1">
    <source>
        <dbReference type="PROSITE" id="PS50181"/>
    </source>
</evidence>
<keyword evidence="3" id="KW-1185">Reference proteome</keyword>
<comment type="caution">
    <text evidence="2">The sequence shown here is derived from an EMBL/GenBank/DDBJ whole genome shotgun (WGS) entry which is preliminary data.</text>
</comment>
<dbReference type="Proteomes" id="UP001210925">
    <property type="component" value="Unassembled WGS sequence"/>
</dbReference>
<evidence type="ECO:0000313" key="2">
    <source>
        <dbReference type="EMBL" id="KAJ3259000.1"/>
    </source>
</evidence>
<protein>
    <recommendedName>
        <fullName evidence="1">F-box domain-containing protein</fullName>
    </recommendedName>
</protein>
<accession>A0AAD5UJ74</accession>
<dbReference type="InterPro" id="IPR001810">
    <property type="entry name" value="F-box_dom"/>
</dbReference>
<proteinExistence type="predicted"/>
<dbReference type="SUPFAM" id="SSF52047">
    <property type="entry name" value="RNI-like"/>
    <property type="match status" value="1"/>
</dbReference>
<dbReference type="Gene3D" id="3.80.10.10">
    <property type="entry name" value="Ribonuclease Inhibitor"/>
    <property type="match status" value="1"/>
</dbReference>
<dbReference type="AlphaFoldDB" id="A0AAD5UJ74"/>